<evidence type="ECO:0000313" key="2">
    <source>
        <dbReference type="Proteomes" id="UP000235392"/>
    </source>
</evidence>
<sequence length="95" mass="10585">MLASAHFEISDQICTQKKPYSIRLDSHENQCSNLFHALKTDLGLIKRGGRTYSIQFQGMSDTILAGTFEVFIAGLQAPAEAECKRRSGRSAMRSF</sequence>
<proteinExistence type="predicted"/>
<gene>
    <name evidence="1" type="ORF">PCASD_10080</name>
</gene>
<evidence type="ECO:0000313" key="1">
    <source>
        <dbReference type="EMBL" id="PLW42009.1"/>
    </source>
</evidence>
<organism evidence="1 2">
    <name type="scientific">Puccinia coronata f. sp. avenae</name>
    <dbReference type="NCBI Taxonomy" id="200324"/>
    <lineage>
        <taxon>Eukaryota</taxon>
        <taxon>Fungi</taxon>
        <taxon>Dikarya</taxon>
        <taxon>Basidiomycota</taxon>
        <taxon>Pucciniomycotina</taxon>
        <taxon>Pucciniomycetes</taxon>
        <taxon>Pucciniales</taxon>
        <taxon>Pucciniaceae</taxon>
        <taxon>Puccinia</taxon>
    </lineage>
</organism>
<dbReference type="Proteomes" id="UP000235392">
    <property type="component" value="Unassembled WGS sequence"/>
</dbReference>
<dbReference type="EMBL" id="PGCI01000083">
    <property type="protein sequence ID" value="PLW42009.1"/>
    <property type="molecule type" value="Genomic_DNA"/>
</dbReference>
<comment type="caution">
    <text evidence="1">The sequence shown here is derived from an EMBL/GenBank/DDBJ whole genome shotgun (WGS) entry which is preliminary data.</text>
</comment>
<name>A0A2N5UW78_9BASI</name>
<accession>A0A2N5UW78</accession>
<reference evidence="1 2" key="1">
    <citation type="submission" date="2017-11" db="EMBL/GenBank/DDBJ databases">
        <title>De novo assembly and phasing of dikaryotic genomes from two isolates of Puccinia coronata f. sp. avenae, the causal agent of oat crown rust.</title>
        <authorList>
            <person name="Miller M.E."/>
            <person name="Zhang Y."/>
            <person name="Omidvar V."/>
            <person name="Sperschneider J."/>
            <person name="Schwessinger B."/>
            <person name="Raley C."/>
            <person name="Palmer J.M."/>
            <person name="Garnica D."/>
            <person name="Upadhyaya N."/>
            <person name="Rathjen J."/>
            <person name="Taylor J.M."/>
            <person name="Park R.F."/>
            <person name="Dodds P.N."/>
            <person name="Hirsch C.D."/>
            <person name="Kianian S.F."/>
            <person name="Figueroa M."/>
        </authorList>
    </citation>
    <scope>NUCLEOTIDE SEQUENCE [LARGE SCALE GENOMIC DNA]</scope>
    <source>
        <strain evidence="1">12SD80</strain>
    </source>
</reference>
<dbReference type="AlphaFoldDB" id="A0A2N5UW78"/>
<protein>
    <submittedName>
        <fullName evidence="1">Uncharacterized protein</fullName>
    </submittedName>
</protein>